<keyword evidence="2" id="KW-1185">Reference proteome</keyword>
<dbReference type="RefSeq" id="WP_413781038.1">
    <property type="nucleotide sequence ID" value="NZ_JAUOZS010000001.1"/>
</dbReference>
<dbReference type="Gene3D" id="3.40.50.300">
    <property type="entry name" value="P-loop containing nucleotide triphosphate hydrolases"/>
    <property type="match status" value="1"/>
</dbReference>
<reference evidence="1 2" key="1">
    <citation type="submission" date="2023-07" db="EMBL/GenBank/DDBJ databases">
        <title>The novel representative of Negativicutes class, Anaeroselena agilis gen. nov. sp. nov.</title>
        <authorList>
            <person name="Prokofeva M.I."/>
            <person name="Elcheninov A.G."/>
            <person name="Klyukina A."/>
            <person name="Kublanov I.V."/>
            <person name="Frolov E.N."/>
            <person name="Podosokorskaya O.A."/>
        </authorList>
    </citation>
    <scope>NUCLEOTIDE SEQUENCE [LARGE SCALE GENOMIC DNA]</scope>
    <source>
        <strain evidence="1 2">4137-cl</strain>
    </source>
</reference>
<dbReference type="EMBL" id="JAUOZS010000001">
    <property type="protein sequence ID" value="MDT8902557.1"/>
    <property type="molecule type" value="Genomic_DNA"/>
</dbReference>
<name>A0ABU3P0J5_9FIRM</name>
<accession>A0ABU3P0J5</accession>
<gene>
    <name evidence="1" type="ORF">Q4T40_15010</name>
</gene>
<dbReference type="InterPro" id="IPR027417">
    <property type="entry name" value="P-loop_NTPase"/>
</dbReference>
<organism evidence="1 2">
    <name type="scientific">Anaeroselena agilis</name>
    <dbReference type="NCBI Taxonomy" id="3063788"/>
    <lineage>
        <taxon>Bacteria</taxon>
        <taxon>Bacillati</taxon>
        <taxon>Bacillota</taxon>
        <taxon>Negativicutes</taxon>
        <taxon>Acetonemataceae</taxon>
        <taxon>Anaeroselena</taxon>
    </lineage>
</organism>
<dbReference type="Proteomes" id="UP001254848">
    <property type="component" value="Unassembled WGS sequence"/>
</dbReference>
<evidence type="ECO:0000313" key="2">
    <source>
        <dbReference type="Proteomes" id="UP001254848"/>
    </source>
</evidence>
<sequence>MEVFFRLNAQGRTVIIVTREHDIAAYAHRIIQVKDGLVAGDETGEEVEKCSGKASLLPSRG</sequence>
<protein>
    <submittedName>
        <fullName evidence="1">Uncharacterized protein</fullName>
    </submittedName>
</protein>
<dbReference type="SUPFAM" id="SSF52540">
    <property type="entry name" value="P-loop containing nucleoside triphosphate hydrolases"/>
    <property type="match status" value="1"/>
</dbReference>
<comment type="caution">
    <text evidence="1">The sequence shown here is derived from an EMBL/GenBank/DDBJ whole genome shotgun (WGS) entry which is preliminary data.</text>
</comment>
<proteinExistence type="predicted"/>
<evidence type="ECO:0000313" key="1">
    <source>
        <dbReference type="EMBL" id="MDT8902557.1"/>
    </source>
</evidence>